<protein>
    <submittedName>
        <fullName evidence="1">Uncharacterized protein</fullName>
    </submittedName>
</protein>
<dbReference type="AlphaFoldDB" id="A0A6A6J738"/>
<dbReference type="EMBL" id="ML986541">
    <property type="protein sequence ID" value="KAF2271456.1"/>
    <property type="molecule type" value="Genomic_DNA"/>
</dbReference>
<organism evidence="1 2">
    <name type="scientific">Westerdykella ornata</name>
    <dbReference type="NCBI Taxonomy" id="318751"/>
    <lineage>
        <taxon>Eukaryota</taxon>
        <taxon>Fungi</taxon>
        <taxon>Dikarya</taxon>
        <taxon>Ascomycota</taxon>
        <taxon>Pezizomycotina</taxon>
        <taxon>Dothideomycetes</taxon>
        <taxon>Pleosporomycetidae</taxon>
        <taxon>Pleosporales</taxon>
        <taxon>Sporormiaceae</taxon>
        <taxon>Westerdykella</taxon>
    </lineage>
</organism>
<proteinExistence type="predicted"/>
<keyword evidence="2" id="KW-1185">Reference proteome</keyword>
<dbReference type="Proteomes" id="UP000800097">
    <property type="component" value="Unassembled WGS sequence"/>
</dbReference>
<reference evidence="1" key="1">
    <citation type="journal article" date="2020" name="Stud. Mycol.">
        <title>101 Dothideomycetes genomes: a test case for predicting lifestyles and emergence of pathogens.</title>
        <authorList>
            <person name="Haridas S."/>
            <person name="Albert R."/>
            <person name="Binder M."/>
            <person name="Bloem J."/>
            <person name="Labutti K."/>
            <person name="Salamov A."/>
            <person name="Andreopoulos B."/>
            <person name="Baker S."/>
            <person name="Barry K."/>
            <person name="Bills G."/>
            <person name="Bluhm B."/>
            <person name="Cannon C."/>
            <person name="Castanera R."/>
            <person name="Culley D."/>
            <person name="Daum C."/>
            <person name="Ezra D."/>
            <person name="Gonzalez J."/>
            <person name="Henrissat B."/>
            <person name="Kuo A."/>
            <person name="Liang C."/>
            <person name="Lipzen A."/>
            <person name="Lutzoni F."/>
            <person name="Magnuson J."/>
            <person name="Mondo S."/>
            <person name="Nolan M."/>
            <person name="Ohm R."/>
            <person name="Pangilinan J."/>
            <person name="Park H.-J."/>
            <person name="Ramirez L."/>
            <person name="Alfaro M."/>
            <person name="Sun H."/>
            <person name="Tritt A."/>
            <person name="Yoshinaga Y."/>
            <person name="Zwiers L.-H."/>
            <person name="Turgeon B."/>
            <person name="Goodwin S."/>
            <person name="Spatafora J."/>
            <person name="Crous P."/>
            <person name="Grigoriev I."/>
        </authorList>
    </citation>
    <scope>NUCLEOTIDE SEQUENCE</scope>
    <source>
        <strain evidence="1">CBS 379.55</strain>
    </source>
</reference>
<accession>A0A6A6J738</accession>
<dbReference type="GeneID" id="54553214"/>
<evidence type="ECO:0000313" key="2">
    <source>
        <dbReference type="Proteomes" id="UP000800097"/>
    </source>
</evidence>
<evidence type="ECO:0000313" key="1">
    <source>
        <dbReference type="EMBL" id="KAF2271456.1"/>
    </source>
</evidence>
<sequence length="126" mass="13779">MNGFSSSLLPVCMFHRLSIRFYERAVILSVALNLGLSRDTISSSILMSNVNEIDNPSTVSGKRSHGDQRVRHDSLQGDVCAGRKRGGAGMNGTSMAGHRCGRGYSSTYYRELFQLTAKVDECLNST</sequence>
<name>A0A6A6J738_WESOR</name>
<dbReference type="RefSeq" id="XP_033648995.1">
    <property type="nucleotide sequence ID" value="XM_033800039.1"/>
</dbReference>
<gene>
    <name evidence="1" type="ORF">EI97DRAFT_446602</name>
</gene>